<dbReference type="Proteomes" id="UP000223913">
    <property type="component" value="Unassembled WGS sequence"/>
</dbReference>
<accession>A0A2D0NAV4</accession>
<evidence type="ECO:0000313" key="1">
    <source>
        <dbReference type="EMBL" id="PHN05299.1"/>
    </source>
</evidence>
<reference evidence="1 2" key="1">
    <citation type="submission" date="2017-10" db="EMBL/GenBank/DDBJ databases">
        <title>The draft genome sequence of Lewinella nigricans NBRC 102662.</title>
        <authorList>
            <person name="Wang K."/>
        </authorList>
    </citation>
    <scope>NUCLEOTIDE SEQUENCE [LARGE SCALE GENOMIC DNA]</scope>
    <source>
        <strain evidence="1 2">NBRC 102662</strain>
    </source>
</reference>
<dbReference type="InterPro" id="IPR046505">
    <property type="entry name" value="DUF6683"/>
</dbReference>
<name>A0A2D0NAV4_FLAN2</name>
<sequence length="269" mass="30623">MNMRRLGTIICLIGFSLPAFTQIRNIAFPANPSGSHALQQHLQQKPLSRQLLKNMANKPLLIEPVLQNYDHTRLRRKSVANLPVTYFKPGVGTILPRQLAEIEGNAQERAKAVQYYEGLIDLYQEVARKDGFPPNNVAYAFNYYVVNNYQIMHDLLSTKMRVSSITPIGGGPRSGKTVSLDQERTLFCQFEEMLSEDPSIVKMNDTEKQSITESLAIMTNECFKLYQYALENDDKAILRQAQDNAYNNLVQLLGERAVNMRITDRGMEF</sequence>
<gene>
    <name evidence="1" type="ORF">CRP01_17435</name>
</gene>
<dbReference type="AlphaFoldDB" id="A0A2D0NAV4"/>
<organism evidence="1 2">
    <name type="scientific">Flavilitoribacter nigricans (strain ATCC 23147 / DSM 23189 / NBRC 102662 / NCIMB 1420 / SS-2)</name>
    <name type="common">Lewinella nigricans</name>
    <dbReference type="NCBI Taxonomy" id="1122177"/>
    <lineage>
        <taxon>Bacteria</taxon>
        <taxon>Pseudomonadati</taxon>
        <taxon>Bacteroidota</taxon>
        <taxon>Saprospiria</taxon>
        <taxon>Saprospirales</taxon>
        <taxon>Lewinellaceae</taxon>
        <taxon>Flavilitoribacter</taxon>
    </lineage>
</organism>
<evidence type="ECO:0000313" key="2">
    <source>
        <dbReference type="Proteomes" id="UP000223913"/>
    </source>
</evidence>
<dbReference type="EMBL" id="PDUD01000022">
    <property type="protein sequence ID" value="PHN05299.1"/>
    <property type="molecule type" value="Genomic_DNA"/>
</dbReference>
<dbReference type="Pfam" id="PF20388">
    <property type="entry name" value="DUF6683"/>
    <property type="match status" value="2"/>
</dbReference>
<protein>
    <submittedName>
        <fullName evidence="1">Uncharacterized protein</fullName>
    </submittedName>
</protein>
<proteinExistence type="predicted"/>
<keyword evidence="2" id="KW-1185">Reference proteome</keyword>
<comment type="caution">
    <text evidence="1">The sequence shown here is derived from an EMBL/GenBank/DDBJ whole genome shotgun (WGS) entry which is preliminary data.</text>
</comment>